<dbReference type="Pfam" id="PF00106">
    <property type="entry name" value="adh_short"/>
    <property type="match status" value="1"/>
</dbReference>
<dbReference type="InterPro" id="IPR052184">
    <property type="entry name" value="SDR_enzymes"/>
</dbReference>
<dbReference type="SUPFAM" id="SSF51735">
    <property type="entry name" value="NAD(P)-binding Rossmann-fold domains"/>
    <property type="match status" value="1"/>
</dbReference>
<sequence length="229" mass="24107">MTQPATVLVVGASRGLGLALAEEWLGRGWHVIATARGRSAGLDALAARFPGSLEVESVDINQAATVEALRRRLDGRRLDVLFVNAGIARAIEASPASASEADFLDMMLTNAFSPVRAAELLRDLVPAGGTVAIMTSELGSIANATGGWQLYSSSKAALNMLMKGYAAKHADGGHAVLLVAPGWVRTEMGGSDALLSIEESIPRVVDMIEANRGRAGLRYVDRFGAPLPW</sequence>
<dbReference type="PANTHER" id="PTHR45458:SF1">
    <property type="entry name" value="SHORT CHAIN DEHYDROGENASE"/>
    <property type="match status" value="1"/>
</dbReference>
<name>A0A0C6G1S3_9HYPH</name>
<dbReference type="GO" id="GO:0016616">
    <property type="term" value="F:oxidoreductase activity, acting on the CH-OH group of donors, NAD or NADP as acceptor"/>
    <property type="evidence" value="ECO:0007669"/>
    <property type="project" value="TreeGrafter"/>
</dbReference>
<organism evidence="1 2">
    <name type="scientific">Methylobacterium aquaticum</name>
    <dbReference type="NCBI Taxonomy" id="270351"/>
    <lineage>
        <taxon>Bacteria</taxon>
        <taxon>Pseudomonadati</taxon>
        <taxon>Pseudomonadota</taxon>
        <taxon>Alphaproteobacteria</taxon>
        <taxon>Hyphomicrobiales</taxon>
        <taxon>Methylobacteriaceae</taxon>
        <taxon>Methylobacterium</taxon>
    </lineage>
</organism>
<dbReference type="InterPro" id="IPR020904">
    <property type="entry name" value="Sc_DH/Rdtase_CS"/>
</dbReference>
<protein>
    <submittedName>
        <fullName evidence="1">3-Oxoacyl-ACP reductase</fullName>
    </submittedName>
</protein>
<dbReference type="InterPro" id="IPR002347">
    <property type="entry name" value="SDR_fam"/>
</dbReference>
<dbReference type="OrthoDB" id="9785826at2"/>
<dbReference type="AlphaFoldDB" id="A0A0C6G1S3"/>
<dbReference type="KEGG" id="maqu:Maq22A_2p40665"/>
<keyword evidence="1" id="KW-0614">Plasmid</keyword>
<evidence type="ECO:0000313" key="2">
    <source>
        <dbReference type="Proteomes" id="UP000061432"/>
    </source>
</evidence>
<reference evidence="1 2" key="1">
    <citation type="journal article" date="2015" name="Genome Announc.">
        <title>Complete Genome Sequence of Methylobacterium aquaticum Strain 22A, Isolated from Racomitrium japonicum Moss.</title>
        <authorList>
            <person name="Tani A."/>
            <person name="Ogura Y."/>
            <person name="Hayashi T."/>
            <person name="Kimbara K."/>
        </authorList>
    </citation>
    <scope>NUCLEOTIDE SEQUENCE [LARGE SCALE GENOMIC DNA]</scope>
    <source>
        <strain evidence="1 2">MA-22A</strain>
        <plasmid evidence="2">Plasmid pMaq22A_2p DNA</plasmid>
    </source>
</reference>
<geneLocation type="plasmid" evidence="2">
    <name>pMaq22A_2p DNA</name>
</geneLocation>
<dbReference type="Gene3D" id="3.40.50.720">
    <property type="entry name" value="NAD(P)-binding Rossmann-like Domain"/>
    <property type="match status" value="1"/>
</dbReference>
<dbReference type="Proteomes" id="UP000061432">
    <property type="component" value="Plasmid pMaq22A_2p"/>
</dbReference>
<dbReference type="InterPro" id="IPR036291">
    <property type="entry name" value="NAD(P)-bd_dom_sf"/>
</dbReference>
<dbReference type="PROSITE" id="PS00061">
    <property type="entry name" value="ADH_SHORT"/>
    <property type="match status" value="1"/>
</dbReference>
<dbReference type="RefSeq" id="WP_060851038.1">
    <property type="nucleotide sequence ID" value="NZ_AP014706.1"/>
</dbReference>
<accession>A0A0C6G1S3</accession>
<reference evidence="2" key="2">
    <citation type="submission" date="2015-01" db="EMBL/GenBank/DDBJ databases">
        <title>Complete genome sequence of Methylobacterium aquaticum strain 22A.</title>
        <authorList>
            <person name="Tani A."/>
            <person name="Ogura Y."/>
            <person name="Hayashi T."/>
        </authorList>
    </citation>
    <scope>NUCLEOTIDE SEQUENCE [LARGE SCALE GENOMIC DNA]</scope>
    <source>
        <strain evidence="2">MA-22A</strain>
        <plasmid evidence="2">Plasmid pMaq22A_2p DNA</plasmid>
    </source>
</reference>
<dbReference type="PANTHER" id="PTHR45458">
    <property type="entry name" value="SHORT-CHAIN DEHYDROGENASE/REDUCTASE SDR"/>
    <property type="match status" value="1"/>
</dbReference>
<dbReference type="PATRIC" id="fig|270351.10.peg.7056"/>
<dbReference type="PRINTS" id="PR00081">
    <property type="entry name" value="GDHRDH"/>
</dbReference>
<proteinExistence type="predicted"/>
<gene>
    <name evidence="1" type="primary">fabG</name>
    <name evidence="1" type="ORF">Maq22A_2p40665</name>
</gene>
<dbReference type="EMBL" id="AP014706">
    <property type="protein sequence ID" value="BAQ49925.1"/>
    <property type="molecule type" value="Genomic_DNA"/>
</dbReference>
<evidence type="ECO:0000313" key="1">
    <source>
        <dbReference type="EMBL" id="BAQ49925.1"/>
    </source>
</evidence>